<accession>A0AAW1QTZ8</accession>
<sequence>MRKCSSAPDLVVLSERNTSASHSHQPRTSGLRSASSQQTSRFRSRCQEVLNKPQGPEAGNKLGSSLNRRSCTVQSPKAAQALFGWEPPTFSPDFLREADEIAAVSNLKGITAAECFEIYGVPEDAPATTDSTSGNHRDRSSDEEGLASCLATPSTMTEETSLGETMDEHLRRYNAEQSRQVQARFDGELKTNRDAEIGNTNAKLPSKRSTNRRRKSLQDLFSSSFGDDEPPAGRPQSPDGHAYLSSLHGTMDDDRNRLALPEGSAGLEEFRRPAFLVPGQEPDHGSLHHVEAYPAQIQAPITQPPSSPSAMAAYYDSLNEFSQAQSSYQSLNLSPTNGPTVMSHGSDLAHPSGATAMKSDVKHQPSALPQKSSPNDPAAPHDDSAGPDQAPRTADPDPQQEPRPDHPKPQQRNNIVPLPFKVRDKHA</sequence>
<feature type="compositionally biased region" description="Basic residues" evidence="1">
    <location>
        <begin position="205"/>
        <end position="215"/>
    </location>
</feature>
<feature type="compositionally biased region" description="Polar residues" evidence="1">
    <location>
        <begin position="62"/>
        <end position="71"/>
    </location>
</feature>
<feature type="compositionally biased region" description="Polar residues" evidence="1">
    <location>
        <begin position="329"/>
        <end position="340"/>
    </location>
</feature>
<comment type="caution">
    <text evidence="2">The sequence shown here is derived from an EMBL/GenBank/DDBJ whole genome shotgun (WGS) entry which is preliminary data.</text>
</comment>
<reference evidence="2 3" key="1">
    <citation type="journal article" date="2024" name="Nat. Commun.">
        <title>Phylogenomics reveals the evolutionary origins of lichenization in chlorophyte algae.</title>
        <authorList>
            <person name="Puginier C."/>
            <person name="Libourel C."/>
            <person name="Otte J."/>
            <person name="Skaloud P."/>
            <person name="Haon M."/>
            <person name="Grisel S."/>
            <person name="Petersen M."/>
            <person name="Berrin J.G."/>
            <person name="Delaux P.M."/>
            <person name="Dal Grande F."/>
            <person name="Keller J."/>
        </authorList>
    </citation>
    <scope>NUCLEOTIDE SEQUENCE [LARGE SCALE GENOMIC DNA]</scope>
    <source>
        <strain evidence="2 3">SAG 2145</strain>
    </source>
</reference>
<organism evidence="2 3">
    <name type="scientific">Apatococcus lobatus</name>
    <dbReference type="NCBI Taxonomy" id="904363"/>
    <lineage>
        <taxon>Eukaryota</taxon>
        <taxon>Viridiplantae</taxon>
        <taxon>Chlorophyta</taxon>
        <taxon>core chlorophytes</taxon>
        <taxon>Trebouxiophyceae</taxon>
        <taxon>Chlorellales</taxon>
        <taxon>Chlorellaceae</taxon>
        <taxon>Apatococcus</taxon>
    </lineage>
</organism>
<dbReference type="Proteomes" id="UP001438707">
    <property type="component" value="Unassembled WGS sequence"/>
</dbReference>
<feature type="region of interest" description="Disordered" evidence="1">
    <location>
        <begin position="177"/>
        <end position="242"/>
    </location>
</feature>
<keyword evidence="3" id="KW-1185">Reference proteome</keyword>
<dbReference type="AlphaFoldDB" id="A0AAW1QTZ8"/>
<name>A0AAW1QTZ8_9CHLO</name>
<feature type="region of interest" description="Disordered" evidence="1">
    <location>
        <begin position="329"/>
        <end position="427"/>
    </location>
</feature>
<feature type="region of interest" description="Disordered" evidence="1">
    <location>
        <begin position="1"/>
        <end position="71"/>
    </location>
</feature>
<gene>
    <name evidence="2" type="ORF">WJX74_000492</name>
</gene>
<dbReference type="EMBL" id="JALJOS010000026">
    <property type="protein sequence ID" value="KAK9825011.1"/>
    <property type="molecule type" value="Genomic_DNA"/>
</dbReference>
<feature type="compositionally biased region" description="Polar residues" evidence="1">
    <location>
        <begin position="15"/>
        <end position="41"/>
    </location>
</feature>
<feature type="compositionally biased region" description="Basic and acidic residues" evidence="1">
    <location>
        <begin position="185"/>
        <end position="196"/>
    </location>
</feature>
<evidence type="ECO:0000256" key="1">
    <source>
        <dbReference type="SAM" id="MobiDB-lite"/>
    </source>
</evidence>
<feature type="region of interest" description="Disordered" evidence="1">
    <location>
        <begin position="124"/>
        <end position="163"/>
    </location>
</feature>
<proteinExistence type="predicted"/>
<feature type="compositionally biased region" description="Polar residues" evidence="1">
    <location>
        <begin position="151"/>
        <end position="163"/>
    </location>
</feature>
<evidence type="ECO:0000313" key="3">
    <source>
        <dbReference type="Proteomes" id="UP001438707"/>
    </source>
</evidence>
<evidence type="ECO:0000313" key="2">
    <source>
        <dbReference type="EMBL" id="KAK9825011.1"/>
    </source>
</evidence>
<protein>
    <submittedName>
        <fullName evidence="2">Uncharacterized protein</fullName>
    </submittedName>
</protein>